<dbReference type="Proteomes" id="UP001186974">
    <property type="component" value="Unassembled WGS sequence"/>
</dbReference>
<organism evidence="1 2">
    <name type="scientific">Coniosporium uncinatum</name>
    <dbReference type="NCBI Taxonomy" id="93489"/>
    <lineage>
        <taxon>Eukaryota</taxon>
        <taxon>Fungi</taxon>
        <taxon>Dikarya</taxon>
        <taxon>Ascomycota</taxon>
        <taxon>Pezizomycotina</taxon>
        <taxon>Dothideomycetes</taxon>
        <taxon>Dothideomycetes incertae sedis</taxon>
        <taxon>Coniosporium</taxon>
    </lineage>
</organism>
<protein>
    <submittedName>
        <fullName evidence="1">Uncharacterized protein</fullName>
    </submittedName>
</protein>
<evidence type="ECO:0000313" key="2">
    <source>
        <dbReference type="Proteomes" id="UP001186974"/>
    </source>
</evidence>
<reference evidence="1" key="1">
    <citation type="submission" date="2024-09" db="EMBL/GenBank/DDBJ databases">
        <title>Black Yeasts Isolated from many extreme environments.</title>
        <authorList>
            <person name="Coleine C."/>
            <person name="Stajich J.E."/>
            <person name="Selbmann L."/>
        </authorList>
    </citation>
    <scope>NUCLEOTIDE SEQUENCE</scope>
    <source>
        <strain evidence="1">CCFEE 5737</strain>
    </source>
</reference>
<dbReference type="EMBL" id="JAWDJW010006334">
    <property type="protein sequence ID" value="KAK3065589.1"/>
    <property type="molecule type" value="Genomic_DNA"/>
</dbReference>
<comment type="caution">
    <text evidence="1">The sequence shown here is derived from an EMBL/GenBank/DDBJ whole genome shotgun (WGS) entry which is preliminary data.</text>
</comment>
<name>A0ACC3DDC7_9PEZI</name>
<accession>A0ACC3DDC7</accession>
<proteinExistence type="predicted"/>
<sequence length="665" mass="70805">MPLARDLRKNTPPTTSPSRLYTSHSQVLLQPSADGIPYTSSTTASSDHFPDRGDDDIELHTMHPFDSSANAPLLTQDPIPDSPQQEQNHDDYTDHPTILTDPPPTHEPTPLRPTPFLYALTLSACISGLLFGYDTGIISSTLVSISTDLSARALTTWDKSLITSCTSLAALFASPLAGLLADALGRKRVVLVADALFVGGAGVQALASTVGGMIAGRVLVGLAVGAASFVVPLYVGEVAPAAYRGRLVTVSSLFITGGQVVAYVVGWGFSGMERGWRWMVGLGMLPAVLQVGLMAGMAESPRWLVKVGRSEEARRVLTKVYGGGKGERASREVEGLVEGVLRRVEREVSEEEEALAGRRDPGAAKSGWRAKIDGIQDGFVELVAVGAHRRALVIACMLQGFQQLCGFNSLMYFSATIFSLVGFRSPTLTSLSIALTNFAFTLVAFYAIDRLGRRRILLLSIPIMVLGLALCAFAFRYVDLDSQTQSTPSRSYLSPLHLHRPSARLDGKPLGSFSNLDSISNPPSGGGGGGGGGRSSAAHHWPLLILASMTLYVAGYAVGLGTVPWQQSELFPLPVRALGSSLATSTNWLGNAVVGATFLPMMEALSPSWTFAAYAGVCAVCWCCVWNVYPETAGLGLEDVGGLLARGWGVGESVTRWKHRRRRGG</sequence>
<gene>
    <name evidence="1" type="ORF">LTS18_000066</name>
</gene>
<evidence type="ECO:0000313" key="1">
    <source>
        <dbReference type="EMBL" id="KAK3065589.1"/>
    </source>
</evidence>
<keyword evidence="2" id="KW-1185">Reference proteome</keyword>